<dbReference type="Pfam" id="PF14921">
    <property type="entry name" value="APCDDC"/>
    <property type="match status" value="1"/>
</dbReference>
<evidence type="ECO:0000256" key="5">
    <source>
        <dbReference type="ARBA" id="ARBA00023180"/>
    </source>
</evidence>
<evidence type="ECO:0000256" key="4">
    <source>
        <dbReference type="ARBA" id="ARBA00023136"/>
    </source>
</evidence>
<dbReference type="GO" id="GO:0005886">
    <property type="term" value="C:plasma membrane"/>
    <property type="evidence" value="ECO:0007669"/>
    <property type="project" value="InterPro"/>
</dbReference>
<evidence type="ECO:0000313" key="8">
    <source>
        <dbReference type="EMBL" id="CAB4008517.1"/>
    </source>
</evidence>
<evidence type="ECO:0000313" key="9">
    <source>
        <dbReference type="Proteomes" id="UP001152795"/>
    </source>
</evidence>
<feature type="signal peptide" evidence="7">
    <location>
        <begin position="1"/>
        <end position="25"/>
    </location>
</feature>
<evidence type="ECO:0000256" key="3">
    <source>
        <dbReference type="ARBA" id="ARBA00022729"/>
    </source>
</evidence>
<feature type="compositionally biased region" description="Acidic residues" evidence="6">
    <location>
        <begin position="466"/>
        <end position="475"/>
    </location>
</feature>
<comment type="caution">
    <text evidence="8">The sequence shown here is derived from an EMBL/GenBank/DDBJ whole genome shotgun (WGS) entry which is preliminary data.</text>
</comment>
<name>A0A6S7HV93_PARCT</name>
<dbReference type="AlphaFoldDB" id="A0A6S7HV93"/>
<feature type="compositionally biased region" description="Low complexity" evidence="6">
    <location>
        <begin position="449"/>
        <end position="465"/>
    </location>
</feature>
<evidence type="ECO:0000256" key="1">
    <source>
        <dbReference type="ARBA" id="ARBA00004167"/>
    </source>
</evidence>
<evidence type="ECO:0000256" key="6">
    <source>
        <dbReference type="SAM" id="MobiDB-lite"/>
    </source>
</evidence>
<dbReference type="PANTHER" id="PTHR31021:SF1">
    <property type="entry name" value="CHROMOSOME UNDETERMINED SCAFFOLD_56, WHOLE GENOME SHOTGUN SEQUENCE"/>
    <property type="match status" value="1"/>
</dbReference>
<dbReference type="GO" id="GO:0017147">
    <property type="term" value="F:Wnt-protein binding"/>
    <property type="evidence" value="ECO:0007669"/>
    <property type="project" value="InterPro"/>
</dbReference>
<keyword evidence="2" id="KW-0812">Transmembrane</keyword>
<organism evidence="8 9">
    <name type="scientific">Paramuricea clavata</name>
    <name type="common">Red gorgonian</name>
    <name type="synonym">Violescent sea-whip</name>
    <dbReference type="NCBI Taxonomy" id="317549"/>
    <lineage>
        <taxon>Eukaryota</taxon>
        <taxon>Metazoa</taxon>
        <taxon>Cnidaria</taxon>
        <taxon>Anthozoa</taxon>
        <taxon>Octocorallia</taxon>
        <taxon>Malacalcyonacea</taxon>
        <taxon>Plexauridae</taxon>
        <taxon>Paramuricea</taxon>
    </lineage>
</organism>
<dbReference type="Proteomes" id="UP001152795">
    <property type="component" value="Unassembled WGS sequence"/>
</dbReference>
<sequence length="520" mass="58477">MMRTSKSFRTALVALLLVCVQESLASYYPLSAKQCKTVVEKIGEVLQSKVSDSLYKGTFVSPRCELRRIQDNANGLKSAFLIRSIEIQNRRKWTGNYYFYRDQDCMNPTYGLKMNGKVNFKNKNLTFSISSLSFAIYNSGFAKEIVSKYNKSCPGDLTISESENPVVYSTEKKDISNNECLKALGVGKREFGGGASFETLEPPGRARSDELLQTVVDLTKYKNSTIYRYQWPLVRHNKRRCLTCAKIALARFRFPPKLYVRNSTSLDGVWASVRCQKSNRGFWTTRIDKIDGNKFDLGFYQMDHTQTTSQHRCQSPLLEVHSVGTVRRIGNSLEVPGGVVYQLYTEHAYLTPRHRLYEQVLNAADKDTCGKDVWEVGKRQDVMSTRGCASIGYKVPAKGTAIQLLIRSVNDESSKEMFLGIGLDTKSGPLSYFYMTQSCNTYPVEMTTTPGPTDTTTFPTEATTTPEEELSTVEDGDEPHVVIEAIHADPSPTSNAVSFDSVVRTILVCLFFYLHVICLA</sequence>
<keyword evidence="5" id="KW-0325">Glycoprotein</keyword>
<keyword evidence="4" id="KW-0472">Membrane</keyword>
<feature type="chain" id="PRO_5043781046" evidence="7">
    <location>
        <begin position="26"/>
        <end position="520"/>
    </location>
</feature>
<dbReference type="GO" id="GO:0030178">
    <property type="term" value="P:negative regulation of Wnt signaling pathway"/>
    <property type="evidence" value="ECO:0007669"/>
    <property type="project" value="InterPro"/>
</dbReference>
<protein>
    <submittedName>
        <fullName evidence="8">Uncharacterized protein</fullName>
    </submittedName>
</protein>
<dbReference type="EMBL" id="CACRXK020006146">
    <property type="protein sequence ID" value="CAB4008517.1"/>
    <property type="molecule type" value="Genomic_DNA"/>
</dbReference>
<dbReference type="PANTHER" id="PTHR31021">
    <property type="entry name" value="ADENOMATOSIS POLYPOSIS COLI DOWN-REGULATED 1"/>
    <property type="match status" value="1"/>
</dbReference>
<keyword evidence="9" id="KW-1185">Reference proteome</keyword>
<reference evidence="8" key="1">
    <citation type="submission" date="2020-04" db="EMBL/GenBank/DDBJ databases">
        <authorList>
            <person name="Alioto T."/>
            <person name="Alioto T."/>
            <person name="Gomez Garrido J."/>
        </authorList>
    </citation>
    <scope>NUCLEOTIDE SEQUENCE</scope>
    <source>
        <strain evidence="8">A484AB</strain>
    </source>
</reference>
<evidence type="ECO:0000256" key="7">
    <source>
        <dbReference type="SAM" id="SignalP"/>
    </source>
</evidence>
<dbReference type="InterPro" id="IPR029405">
    <property type="entry name" value="APCDD1_dom"/>
</dbReference>
<keyword evidence="3 7" id="KW-0732">Signal</keyword>
<dbReference type="InterPro" id="IPR042425">
    <property type="entry name" value="APCDD1"/>
</dbReference>
<feature type="region of interest" description="Disordered" evidence="6">
    <location>
        <begin position="449"/>
        <end position="475"/>
    </location>
</feature>
<dbReference type="SMART" id="SM01352">
    <property type="entry name" value="APCDDC"/>
    <property type="match status" value="1"/>
</dbReference>
<evidence type="ECO:0000256" key="2">
    <source>
        <dbReference type="ARBA" id="ARBA00022692"/>
    </source>
</evidence>
<gene>
    <name evidence="8" type="ORF">PACLA_8A065167</name>
</gene>
<dbReference type="OrthoDB" id="5985602at2759"/>
<accession>A0A6S7HV93</accession>
<comment type="subcellular location">
    <subcellularLocation>
        <location evidence="1">Membrane</location>
        <topology evidence="1">Single-pass membrane protein</topology>
    </subcellularLocation>
</comment>
<proteinExistence type="predicted"/>